<name>A0A379CDF6_9FIRM</name>
<dbReference type="RefSeq" id="WP_019595588.1">
    <property type="nucleotide sequence ID" value="NZ_FOVA01000033.1"/>
</dbReference>
<dbReference type="Proteomes" id="UP000255101">
    <property type="component" value="Unassembled WGS sequence"/>
</dbReference>
<evidence type="ECO:0000256" key="2">
    <source>
        <dbReference type="SAM" id="SignalP"/>
    </source>
</evidence>
<evidence type="ECO:0000313" key="3">
    <source>
        <dbReference type="EMBL" id="SUB60341.1"/>
    </source>
</evidence>
<feature type="signal peptide" evidence="2">
    <location>
        <begin position="1"/>
        <end position="24"/>
    </location>
</feature>
<evidence type="ECO:0000313" key="4">
    <source>
        <dbReference type="Proteomes" id="UP000255101"/>
    </source>
</evidence>
<reference evidence="3 4" key="1">
    <citation type="submission" date="2018-06" db="EMBL/GenBank/DDBJ databases">
        <authorList>
            <consortium name="Pathogen Informatics"/>
            <person name="Doyle S."/>
        </authorList>
    </citation>
    <scope>NUCLEOTIDE SEQUENCE [LARGE SCALE GENOMIC DNA]</scope>
    <source>
        <strain evidence="3 4">NCTC11460</strain>
    </source>
</reference>
<proteinExistence type="predicted"/>
<evidence type="ECO:0000256" key="1">
    <source>
        <dbReference type="SAM" id="MobiDB-lite"/>
    </source>
</evidence>
<accession>A0A379CDF6</accession>
<organism evidence="3 4">
    <name type="scientific">Peptostreptococcus anaerobius</name>
    <dbReference type="NCBI Taxonomy" id="1261"/>
    <lineage>
        <taxon>Bacteria</taxon>
        <taxon>Bacillati</taxon>
        <taxon>Bacillota</taxon>
        <taxon>Clostridia</taxon>
        <taxon>Peptostreptococcales</taxon>
        <taxon>Peptostreptococcaceae</taxon>
        <taxon>Peptostreptococcus</taxon>
    </lineage>
</organism>
<dbReference type="EMBL" id="UGTB01000004">
    <property type="protein sequence ID" value="SUB60341.1"/>
    <property type="molecule type" value="Genomic_DNA"/>
</dbReference>
<dbReference type="PROSITE" id="PS51257">
    <property type="entry name" value="PROKAR_LIPOPROTEIN"/>
    <property type="match status" value="1"/>
</dbReference>
<evidence type="ECO:0008006" key="5">
    <source>
        <dbReference type="Google" id="ProtNLM"/>
    </source>
</evidence>
<sequence length="554" mass="62436">MKLKKTLIYSILLASLVSSSLMVGCSNDVKTSSGGTSSSSKNSRLVKDGVDFQDLNTKEVNDSIEKYSKQVGISKVEKISIDWQLATESFTEDKGVSQYLFAQKKLDIDSPYIIARLMEYIAGAKTAGQDALLGLDKSDSKGYILEPKEKLDSINKDLKAVKDGKLKESKFEYDRFRGYAYYPDAKKGVFDEYRPTITLVGKDGKSLDIDFRLDALKLLINKSGTSDIKKISDTGMNYFDGLLASKNLSDQIGKDTYKLLKDHKIDFDYFMSTKTLQMPEKLKEPTYGDRFKLYWAGVDTIIRSNGFKDGIEKYLGKEISIDIYHIKPIQVLEYTKDKSKSSSINSDNIDKDSKISEAGNDNLRPSGEDIYDNVGKVIVLRYKDKNIGAYLCSEKNLYNLDHKGIAQVTGGTYEQWLDKTFEDDADRREIAKLDSHQFIKKYVDMMTVKDFDLNVFDIPELDIYSGKVSDSPSPLVSEFKNNIISSSLVSAEDVTGQDDFAPDFKTKPNDIDVRVVIDYKFKDETVLTNGENETIFSLRKISDTLGYRIVSQGI</sequence>
<gene>
    <name evidence="3" type="ORF">NCTC11460_00241</name>
</gene>
<dbReference type="AlphaFoldDB" id="A0A379CDF6"/>
<feature type="chain" id="PRO_5038775653" description="Lipoprotein" evidence="2">
    <location>
        <begin position="25"/>
        <end position="554"/>
    </location>
</feature>
<keyword evidence="2" id="KW-0732">Signal</keyword>
<protein>
    <recommendedName>
        <fullName evidence="5">Lipoprotein</fullName>
    </recommendedName>
</protein>
<feature type="region of interest" description="Disordered" evidence="1">
    <location>
        <begin position="340"/>
        <end position="362"/>
    </location>
</feature>